<gene>
    <name evidence="4" type="ORF">AaeL_AAEL008955</name>
</gene>
<feature type="transmembrane region" description="Helical" evidence="1">
    <location>
        <begin position="300"/>
        <end position="320"/>
    </location>
</feature>
<feature type="domain" description="Nose resistant-to-fluoxetine protein N-terminal" evidence="3">
    <location>
        <begin position="67"/>
        <end position="176"/>
    </location>
</feature>
<name>Q16XA2_AEDAE</name>
<feature type="transmembrane region" description="Helical" evidence="1">
    <location>
        <begin position="472"/>
        <end position="494"/>
    </location>
</feature>
<protein>
    <submittedName>
        <fullName evidence="4">AAEL008955-PA</fullName>
    </submittedName>
</protein>
<feature type="transmembrane region" description="Helical" evidence="1">
    <location>
        <begin position="190"/>
        <end position="212"/>
    </location>
</feature>
<dbReference type="PANTHER" id="PTHR11161">
    <property type="entry name" value="O-ACYLTRANSFERASE"/>
    <property type="match status" value="1"/>
</dbReference>
<reference evidence="4" key="2">
    <citation type="journal article" date="2007" name="Science">
        <title>Genome sequence of Aedes aegypti, a major arbovirus vector.</title>
        <authorList>
            <person name="Nene V."/>
            <person name="Wortman J.R."/>
            <person name="Lawson D."/>
            <person name="Haas B."/>
            <person name="Kodira C."/>
            <person name="Tu Z.J."/>
            <person name="Loftus B."/>
            <person name="Xi Z."/>
            <person name="Megy K."/>
            <person name="Grabherr M."/>
            <person name="Ren Q."/>
            <person name="Zdobnov E.M."/>
            <person name="Lobo N.F."/>
            <person name="Campbell K.S."/>
            <person name="Brown S.E."/>
            <person name="Bonaldo M.F."/>
            <person name="Zhu J."/>
            <person name="Sinkins S.P."/>
            <person name="Hogenkamp D.G."/>
            <person name="Amedeo P."/>
            <person name="Arensburger P."/>
            <person name="Atkinson P.W."/>
            <person name="Bidwell S."/>
            <person name="Biedler J."/>
            <person name="Birney E."/>
            <person name="Bruggner R.V."/>
            <person name="Costas J."/>
            <person name="Coy M.R."/>
            <person name="Crabtree J."/>
            <person name="Crawford M."/>
            <person name="Debruyn B."/>
            <person name="Decaprio D."/>
            <person name="Eiglmeier K."/>
            <person name="Eisenstadt E."/>
            <person name="El-Dorry H."/>
            <person name="Gelbart W.M."/>
            <person name="Gomes S.L."/>
            <person name="Hammond M."/>
            <person name="Hannick L.I."/>
            <person name="Hogan J.R."/>
            <person name="Holmes M.H."/>
            <person name="Jaffe D."/>
            <person name="Johnston J.S."/>
            <person name="Kennedy R.C."/>
            <person name="Koo H."/>
            <person name="Kravitz S."/>
            <person name="Kriventseva E.V."/>
            <person name="Kulp D."/>
            <person name="Labutti K."/>
            <person name="Lee E."/>
            <person name="Li S."/>
            <person name="Lovin D.D."/>
            <person name="Mao C."/>
            <person name="Mauceli E."/>
            <person name="Menck C.F."/>
            <person name="Miller J.R."/>
            <person name="Montgomery P."/>
            <person name="Mori A."/>
            <person name="Nascimento A.L."/>
            <person name="Naveira H.F."/>
            <person name="Nusbaum C."/>
            <person name="O'leary S."/>
            <person name="Orvis J."/>
            <person name="Pertea M."/>
            <person name="Quesneville H."/>
            <person name="Reidenbach K.R."/>
            <person name="Rogers Y.H."/>
            <person name="Roth C.W."/>
            <person name="Schneider J.R."/>
            <person name="Schatz M."/>
            <person name="Shumway M."/>
            <person name="Stanke M."/>
            <person name="Stinson E.O."/>
            <person name="Tubio J.M."/>
            <person name="Vanzee J.P."/>
            <person name="Verjovski-Almeida S."/>
            <person name="Werner D."/>
            <person name="White O."/>
            <person name="Wyder S."/>
            <person name="Zeng Q."/>
            <person name="Zhao Q."/>
            <person name="Zhao Y."/>
            <person name="Hill C.A."/>
            <person name="Raikhel A.S."/>
            <person name="Soares M.B."/>
            <person name="Knudson D.L."/>
            <person name="Lee N.H."/>
            <person name="Galagan J."/>
            <person name="Salzberg S.L."/>
            <person name="Paulsen I.T."/>
            <person name="Dimopoulos G."/>
            <person name="Collins F.H."/>
            <person name="Birren B."/>
            <person name="Fraser-Liggett C.M."/>
            <person name="Severson D.W."/>
        </authorList>
    </citation>
    <scope>NUCLEOTIDE SEQUENCE [LARGE SCALE GENOMIC DNA]</scope>
    <source>
        <strain evidence="4">Liverpool</strain>
    </source>
</reference>
<dbReference type="PANTHER" id="PTHR11161:SF0">
    <property type="entry name" value="O-ACYLTRANSFERASE LIKE PROTEIN"/>
    <property type="match status" value="1"/>
</dbReference>
<feature type="transmembrane region" description="Helical" evidence="1">
    <location>
        <begin position="260"/>
        <end position="280"/>
    </location>
</feature>
<feature type="transmembrane region" description="Helical" evidence="1">
    <location>
        <begin position="618"/>
        <end position="645"/>
    </location>
</feature>
<feature type="transmembrane region" description="Helical" evidence="1">
    <location>
        <begin position="341"/>
        <end position="362"/>
    </location>
</feature>
<dbReference type="PhylomeDB" id="Q16XA2"/>
<feature type="chain" id="PRO_5014307473" evidence="2">
    <location>
        <begin position="19"/>
        <end position="654"/>
    </location>
</feature>
<dbReference type="eggNOG" id="KOG3700">
    <property type="taxonomic scope" value="Eukaryota"/>
</dbReference>
<dbReference type="Pfam" id="PF20146">
    <property type="entry name" value="NRF"/>
    <property type="match status" value="1"/>
</dbReference>
<feature type="transmembrane region" description="Helical" evidence="1">
    <location>
        <begin position="431"/>
        <end position="452"/>
    </location>
</feature>
<keyword evidence="1" id="KW-0812">Transmembrane</keyword>
<feature type="transmembrane region" description="Helical" evidence="1">
    <location>
        <begin position="587"/>
        <end position="606"/>
    </location>
</feature>
<proteinExistence type="predicted"/>
<organism evidence="4 5">
    <name type="scientific">Aedes aegypti</name>
    <name type="common">Yellowfever mosquito</name>
    <name type="synonym">Culex aegypti</name>
    <dbReference type="NCBI Taxonomy" id="7159"/>
    <lineage>
        <taxon>Eukaryota</taxon>
        <taxon>Metazoa</taxon>
        <taxon>Ecdysozoa</taxon>
        <taxon>Arthropoda</taxon>
        <taxon>Hexapoda</taxon>
        <taxon>Insecta</taxon>
        <taxon>Pterygota</taxon>
        <taxon>Neoptera</taxon>
        <taxon>Endopterygota</taxon>
        <taxon>Diptera</taxon>
        <taxon>Nematocera</taxon>
        <taxon>Culicoidea</taxon>
        <taxon>Culicidae</taxon>
        <taxon>Culicinae</taxon>
        <taxon>Aedini</taxon>
        <taxon>Aedes</taxon>
        <taxon>Stegomyia</taxon>
    </lineage>
</organism>
<dbReference type="SMART" id="SM00703">
    <property type="entry name" value="NRF"/>
    <property type="match status" value="1"/>
</dbReference>
<keyword evidence="1" id="KW-0472">Membrane</keyword>
<evidence type="ECO:0000256" key="1">
    <source>
        <dbReference type="SAM" id="Phobius"/>
    </source>
</evidence>
<evidence type="ECO:0000313" key="4">
    <source>
        <dbReference type="EMBL" id="EAT39215.1"/>
    </source>
</evidence>
<evidence type="ECO:0000256" key="2">
    <source>
        <dbReference type="SAM" id="SignalP"/>
    </source>
</evidence>
<dbReference type="VEuPathDB" id="VectorBase:AAEL024870"/>
<dbReference type="EMBL" id="CH477545">
    <property type="protein sequence ID" value="EAT39215.1"/>
    <property type="molecule type" value="Genomic_DNA"/>
</dbReference>
<dbReference type="Proteomes" id="UP000682892">
    <property type="component" value="Unassembled WGS sequence"/>
</dbReference>
<dbReference type="GO" id="GO:0016747">
    <property type="term" value="F:acyltransferase activity, transferring groups other than amino-acyl groups"/>
    <property type="evidence" value="ECO:0007669"/>
    <property type="project" value="InterPro"/>
</dbReference>
<dbReference type="PaxDb" id="7159-AAEL008955-PA"/>
<dbReference type="InterPro" id="IPR006621">
    <property type="entry name" value="Nose-resist-to-fluoxetine_N"/>
</dbReference>
<feature type="transmembrane region" description="Helical" evidence="1">
    <location>
        <begin position="403"/>
        <end position="424"/>
    </location>
</feature>
<dbReference type="HOGENOM" id="CLU_007874_2_2_1"/>
<feature type="signal peptide" evidence="2">
    <location>
        <begin position="1"/>
        <end position="18"/>
    </location>
</feature>
<dbReference type="InterPro" id="IPR052728">
    <property type="entry name" value="O2_lipid_transport_reg"/>
</dbReference>
<sequence length="654" mass="74151">MWPAWLVPLALLSNGTLPVGKFNPSSGNSRQRLRNVDHSIDEVLLLNRHFVDFLAGIDDQAAEESAEPQCAKIMRQLAVAYLDRERLGLEWFDSWGKIPSGMYHQNGYALGNVDQCRDIAEIRMQHCTFIGAFTSDLDLLISGLCVPQSCGPDFVQKLYGAFLSTQSVALVPMVKQELLCIRDEEIQYDGAFITAIVICSVIGLCVVGSTLYEFIAEAIQRDINTLYSSFSLLGNIRSILHLVPRTKSSGMIECAHGIRALSMIWIIVVHIHEFLLVVIWKNNPTVWKYIGTFVPSVLHFTGYLAVDTFLVLSGMLVAMSMLRELDKKGKINPLKLYFHRYIRITAPLAAMILFVVSFAGYMGEGVLWKVHMDGFKQSCVTNWWAALLHVQNYVAPNEMCLTWTWYLSVDMQLYIIAPALIYPLWRYGKRVLIIIAGLALLSMACVLATFLYNEFRLSLFAPVIDYRRYALTYYSTHARMAVWLWGLAFGYILHRTRETGVNLSKRYWTAGWATCFTLLGLILFSNYQIYTTDVEEFSYVIDAFFEPLSRSVFSLCVMWIILACVNGKGGLLDEFLGAPAWQPLSRLSFTMYLLHVLLLMMASVAPDKTGSYFSVINLFYWIWGTIGLTTSVTLLWSAVFELPFVTLSKFLLRS</sequence>
<reference evidence="4" key="1">
    <citation type="submission" date="2005-10" db="EMBL/GenBank/DDBJ databases">
        <authorList>
            <person name="Loftus B.J."/>
            <person name="Nene V.M."/>
            <person name="Hannick L.I."/>
            <person name="Bidwell S."/>
            <person name="Haas B."/>
            <person name="Amedeo P."/>
            <person name="Orvis J."/>
            <person name="Wortman J.R."/>
            <person name="White O.R."/>
            <person name="Salzberg S."/>
            <person name="Shumway M."/>
            <person name="Koo H."/>
            <person name="Zhao Y."/>
            <person name="Holmes M."/>
            <person name="Miller J."/>
            <person name="Schatz M."/>
            <person name="Pop M."/>
            <person name="Pai G."/>
            <person name="Utterback T."/>
            <person name="Rogers Y.-H."/>
            <person name="Kravitz S."/>
            <person name="Fraser C.M."/>
        </authorList>
    </citation>
    <scope>NUCLEOTIDE SEQUENCE</scope>
    <source>
        <strain evidence="4">Liverpool</strain>
    </source>
</reference>
<keyword evidence="1" id="KW-1133">Transmembrane helix</keyword>
<evidence type="ECO:0000313" key="5">
    <source>
        <dbReference type="Proteomes" id="UP000682892"/>
    </source>
</evidence>
<reference evidence="4" key="3">
    <citation type="submission" date="2012-09" db="EMBL/GenBank/DDBJ databases">
        <authorList>
            <consortium name="VectorBase"/>
        </authorList>
    </citation>
    <scope>NUCLEOTIDE SEQUENCE</scope>
    <source>
        <strain evidence="4">Liverpool</strain>
    </source>
</reference>
<dbReference type="OMA" id="CEVHIAS"/>
<feature type="transmembrane region" description="Helical" evidence="1">
    <location>
        <begin position="547"/>
        <end position="566"/>
    </location>
</feature>
<evidence type="ECO:0000259" key="3">
    <source>
        <dbReference type="SMART" id="SM00703"/>
    </source>
</evidence>
<keyword evidence="2" id="KW-0732">Signal</keyword>
<accession>Q16XA2</accession>
<dbReference type="InterPro" id="IPR002656">
    <property type="entry name" value="Acyl_transf_3_dom"/>
</dbReference>
<dbReference type="AlphaFoldDB" id="Q16XA2"/>
<feature type="transmembrane region" description="Helical" evidence="1">
    <location>
        <begin position="506"/>
        <end position="527"/>
    </location>
</feature>
<dbReference type="Pfam" id="PF01757">
    <property type="entry name" value="Acyl_transf_3"/>
    <property type="match status" value="1"/>
</dbReference>